<keyword evidence="3" id="KW-1185">Reference proteome</keyword>
<protein>
    <submittedName>
        <fullName evidence="2">Dienelactone hydrolase family protein</fullName>
    </submittedName>
</protein>
<dbReference type="RefSeq" id="WP_343949564.1">
    <property type="nucleotide sequence ID" value="NZ_BAAAHQ010000008.1"/>
</dbReference>
<reference evidence="2 3" key="1">
    <citation type="journal article" date="2019" name="Int. J. Syst. Evol. Microbiol.">
        <title>The Global Catalogue of Microorganisms (GCM) 10K type strain sequencing project: providing services to taxonomists for standard genome sequencing and annotation.</title>
        <authorList>
            <consortium name="The Broad Institute Genomics Platform"/>
            <consortium name="The Broad Institute Genome Sequencing Center for Infectious Disease"/>
            <person name="Wu L."/>
            <person name="Ma J."/>
        </authorList>
    </citation>
    <scope>NUCLEOTIDE SEQUENCE [LARGE SCALE GENOMIC DNA]</scope>
    <source>
        <strain evidence="2 3">JCM 11136</strain>
    </source>
</reference>
<evidence type="ECO:0000313" key="2">
    <source>
        <dbReference type="EMBL" id="GAA0921980.1"/>
    </source>
</evidence>
<dbReference type="EMBL" id="BAAAHQ010000008">
    <property type="protein sequence ID" value="GAA0921980.1"/>
    <property type="molecule type" value="Genomic_DNA"/>
</dbReference>
<dbReference type="InterPro" id="IPR002925">
    <property type="entry name" value="Dienelactn_hydro"/>
</dbReference>
<dbReference type="InterPro" id="IPR051049">
    <property type="entry name" value="Dienelactone_hydrolase-like"/>
</dbReference>
<dbReference type="InterPro" id="IPR029058">
    <property type="entry name" value="AB_hydrolase_fold"/>
</dbReference>
<dbReference type="SUPFAM" id="SSF53474">
    <property type="entry name" value="alpha/beta-Hydrolases"/>
    <property type="match status" value="1"/>
</dbReference>
<keyword evidence="2" id="KW-0378">Hydrolase</keyword>
<dbReference type="Gene3D" id="3.40.50.1820">
    <property type="entry name" value="alpha/beta hydrolase"/>
    <property type="match status" value="1"/>
</dbReference>
<evidence type="ECO:0000259" key="1">
    <source>
        <dbReference type="Pfam" id="PF01738"/>
    </source>
</evidence>
<dbReference type="Pfam" id="PF01738">
    <property type="entry name" value="DLH"/>
    <property type="match status" value="1"/>
</dbReference>
<comment type="caution">
    <text evidence="2">The sequence shown here is derived from an EMBL/GenBank/DDBJ whole genome shotgun (WGS) entry which is preliminary data.</text>
</comment>
<sequence>MAEVLLFHHAHGLTPGVLEFAGELRRAGHVVHAPDLYEGRVFDVFEEGVAYAQNVGFGVLAERGRAAADGLPASLVPAGFSLGVLPAQLLAQTRPGAGGALLFEACLPVSEFGDTWPEGLPVQIHGMADDPVFTGEGDLDAARALVRSAPDAELFLHPGDRHLFADSGLPSYDKEAAERLLGHTLAFLARLA</sequence>
<name>A0ABN1P4K5_9ACTN</name>
<dbReference type="PANTHER" id="PTHR46623:SF6">
    <property type="entry name" value="ALPHA_BETA-HYDROLASES SUPERFAMILY PROTEIN"/>
    <property type="match status" value="1"/>
</dbReference>
<dbReference type="PANTHER" id="PTHR46623">
    <property type="entry name" value="CARBOXYMETHYLENEBUTENOLIDASE-RELATED"/>
    <property type="match status" value="1"/>
</dbReference>
<proteinExistence type="predicted"/>
<dbReference type="GO" id="GO:0016787">
    <property type="term" value="F:hydrolase activity"/>
    <property type="evidence" value="ECO:0007669"/>
    <property type="project" value="UniProtKB-KW"/>
</dbReference>
<organism evidence="2 3">
    <name type="scientific">Nonomuraea longicatena</name>
    <dbReference type="NCBI Taxonomy" id="83682"/>
    <lineage>
        <taxon>Bacteria</taxon>
        <taxon>Bacillati</taxon>
        <taxon>Actinomycetota</taxon>
        <taxon>Actinomycetes</taxon>
        <taxon>Streptosporangiales</taxon>
        <taxon>Streptosporangiaceae</taxon>
        <taxon>Nonomuraea</taxon>
    </lineage>
</organism>
<accession>A0ABN1P4K5</accession>
<evidence type="ECO:0000313" key="3">
    <source>
        <dbReference type="Proteomes" id="UP001501578"/>
    </source>
</evidence>
<dbReference type="Proteomes" id="UP001501578">
    <property type="component" value="Unassembled WGS sequence"/>
</dbReference>
<gene>
    <name evidence="2" type="ORF">GCM10009560_21110</name>
</gene>
<feature type="domain" description="Dienelactone hydrolase" evidence="1">
    <location>
        <begin position="4"/>
        <end position="190"/>
    </location>
</feature>